<evidence type="ECO:0000313" key="5">
    <source>
        <dbReference type="Proteomes" id="UP000664702"/>
    </source>
</evidence>
<protein>
    <submittedName>
        <fullName evidence="3">ATP-binding protein</fullName>
    </submittedName>
</protein>
<dbReference type="InterPro" id="IPR049945">
    <property type="entry name" value="AAA_22"/>
</dbReference>
<dbReference type="GO" id="GO:0016887">
    <property type="term" value="F:ATP hydrolysis activity"/>
    <property type="evidence" value="ECO:0007669"/>
    <property type="project" value="InterPro"/>
</dbReference>
<dbReference type="RefSeq" id="WP_208086797.1">
    <property type="nucleotide sequence ID" value="NZ_CP086136.1"/>
</dbReference>
<dbReference type="KEGG" id="bban:J4G43_026680"/>
<dbReference type="Pfam" id="PF13401">
    <property type="entry name" value="AAA_22"/>
    <property type="match status" value="1"/>
</dbReference>
<evidence type="ECO:0000313" key="4">
    <source>
        <dbReference type="EMBL" id="UEM08390.1"/>
    </source>
</evidence>
<keyword evidence="3" id="KW-0547">Nucleotide-binding</keyword>
<dbReference type="Proteomes" id="UP000664702">
    <property type="component" value="Chromosome"/>
</dbReference>
<feature type="domain" description="ORC1/DEAH AAA+ ATPase" evidence="2">
    <location>
        <begin position="53"/>
        <end position="197"/>
    </location>
</feature>
<name>A0A939MBA5_9BRAD</name>
<reference evidence="3" key="1">
    <citation type="submission" date="2021-03" db="EMBL/GenBank/DDBJ databases">
        <title>Whole Genome Sequence of Bradyrhizobium sp. Strain 144S4.</title>
        <authorList>
            <person name="Bromfield E.S.P."/>
            <person name="Cloutier S."/>
        </authorList>
    </citation>
    <scope>NUCLEOTIDE SEQUENCE [LARGE SCALE GENOMIC DNA]</scope>
    <source>
        <strain evidence="3">144S4</strain>
    </source>
</reference>
<dbReference type="AlphaFoldDB" id="A0A939MBA5"/>
<dbReference type="EMBL" id="CP086136">
    <property type="protein sequence ID" value="UEM08390.1"/>
    <property type="molecule type" value="Genomic_DNA"/>
</dbReference>
<dbReference type="SUPFAM" id="SSF52540">
    <property type="entry name" value="P-loop containing nucleoside triphosphate hydrolases"/>
    <property type="match status" value="1"/>
</dbReference>
<proteinExistence type="predicted"/>
<evidence type="ECO:0000313" key="3">
    <source>
        <dbReference type="EMBL" id="MBO1864750.1"/>
    </source>
</evidence>
<dbReference type="InterPro" id="IPR027417">
    <property type="entry name" value="P-loop_NTPase"/>
</dbReference>
<evidence type="ECO:0000256" key="1">
    <source>
        <dbReference type="SAM" id="MobiDB-lite"/>
    </source>
</evidence>
<dbReference type="Gene3D" id="3.40.50.300">
    <property type="entry name" value="P-loop containing nucleotide triphosphate hydrolases"/>
    <property type="match status" value="1"/>
</dbReference>
<dbReference type="EMBL" id="JAGEMI010000001">
    <property type="protein sequence ID" value="MBO1864750.1"/>
    <property type="molecule type" value="Genomic_DNA"/>
</dbReference>
<keyword evidence="3" id="KW-0067">ATP-binding</keyword>
<gene>
    <name evidence="4" type="ORF">J4G43_026680</name>
    <name evidence="3" type="ORF">J4G43_28675</name>
</gene>
<organism evidence="3">
    <name type="scientific">Bradyrhizobium barranii subsp. barranii</name>
    <dbReference type="NCBI Taxonomy" id="2823807"/>
    <lineage>
        <taxon>Bacteria</taxon>
        <taxon>Pseudomonadati</taxon>
        <taxon>Pseudomonadota</taxon>
        <taxon>Alphaproteobacteria</taxon>
        <taxon>Hyphomicrobiales</taxon>
        <taxon>Nitrobacteraceae</taxon>
        <taxon>Bradyrhizobium</taxon>
        <taxon>Bradyrhizobium barranii</taxon>
    </lineage>
</organism>
<evidence type="ECO:0000259" key="2">
    <source>
        <dbReference type="Pfam" id="PF13401"/>
    </source>
</evidence>
<accession>A0A939MBA5</accession>
<sequence length="361" mass="40323">MSNSSIFESPYLHPELRRKLDTIGSIFIRHDGILEGWEVLERTYHVGFRVNEATTGYIYGHSRCGKTELAHRFIKQLTGTRPIRGPVCQFVEGNGLRIVYLDLTNGSSPLPATIMLLRLFRDIKANSRLSQPDATSRLIDNLLLHRPDMLFVDEAQQAFRGDGTYSVNALGEWLLPLQNARACRSALIGSPKLDRLFKTVEAARERHGGIAYLDPFSFKTEIDISIFRTFLRMFFEKLPFAKTCIVNDDGTVNIRRASDIYYSSRGGPGGVANLCEAATCAAFRRAAGAVPTTLELSDFAGGFDFLYRHDVRMKGVNPFLADDRKSIPAIPLTPDEEEDPEEKPKPKGNSKQSKVGGRIHA</sequence>
<feature type="region of interest" description="Disordered" evidence="1">
    <location>
        <begin position="326"/>
        <end position="361"/>
    </location>
</feature>
<dbReference type="GO" id="GO:0005524">
    <property type="term" value="F:ATP binding"/>
    <property type="evidence" value="ECO:0007669"/>
    <property type="project" value="UniProtKB-KW"/>
</dbReference>
<reference evidence="4 5" key="2">
    <citation type="journal article" date="2022" name="Int. J. Syst. Evol. Microbiol.">
        <title>Strains of Bradyrhizobium barranii sp. nov. associated with legumes native to Canada are symbionts of soybeans and belong to different subspecies (subsp. barranii subsp. nov. and subsp. apii subsp. nov.) and symbiovars (sv. glycinearum and sv. septentrionale).</title>
        <authorList>
            <person name="Bromfield E.S.P."/>
            <person name="Cloutier S."/>
            <person name="Wasai-Hara S."/>
            <person name="Minamisawa K."/>
        </authorList>
    </citation>
    <scope>NUCLEOTIDE SEQUENCE [LARGE SCALE GENOMIC DNA]</scope>
    <source>
        <strain evidence="4 5">144S4</strain>
    </source>
</reference>